<evidence type="ECO:0000313" key="3">
    <source>
        <dbReference type="Proteomes" id="UP000009881"/>
    </source>
</evidence>
<feature type="transmembrane region" description="Helical" evidence="1">
    <location>
        <begin position="298"/>
        <end position="319"/>
    </location>
</feature>
<evidence type="ECO:0000313" key="2">
    <source>
        <dbReference type="EMBL" id="EKV32633.1"/>
    </source>
</evidence>
<keyword evidence="3" id="KW-1185">Reference proteome</keyword>
<dbReference type="EMBL" id="ANHY01000003">
    <property type="protein sequence ID" value="EKV32633.1"/>
    <property type="molecule type" value="Genomic_DNA"/>
</dbReference>
<dbReference type="AlphaFoldDB" id="K9HQV6"/>
<comment type="caution">
    <text evidence="2">The sequence shown here is derived from an EMBL/GenBank/DDBJ whole genome shotgun (WGS) entry which is preliminary data.</text>
</comment>
<name>K9HQV6_9PROT</name>
<keyword evidence="1" id="KW-0812">Transmembrane</keyword>
<dbReference type="CDD" id="cd12915">
    <property type="entry name" value="PDC2_DGC_like"/>
    <property type="match status" value="1"/>
</dbReference>
<accession>K9HQV6</accession>
<keyword evidence="1" id="KW-0472">Membrane</keyword>
<dbReference type="eggNOG" id="COG2202">
    <property type="taxonomic scope" value="Bacteria"/>
</dbReference>
<feature type="transmembrane region" description="Helical" evidence="1">
    <location>
        <begin position="30"/>
        <end position="51"/>
    </location>
</feature>
<sequence>MSEVGRPEAADKGLPGGRGSGATPLTVGPVLVWLSMAAVAIIIAGIVGHVLEVRETTRAAAHTQARTAAQLLAENTGRLMDSADFLLDDVAERVQGRPWADIASDAALWRGMAADAERFEHVEAVWLNNADGELRQVSLRFPSPASNASDRDFFRHFANGGVGPFISEPIVGRVTNKPTFLLTRPLTTPETGTFRGIVSVTLDTAYFSSFLETFDLPYNASIMLVRAADGRVLVSEPEARTGEVVSAPLLERIERGASVGGFREADSVGWMRRLPEWPVYAVVRFDRRAIDAEWRESVVNYVVIGGLALIALIGLAAYARAVERAVRD</sequence>
<gene>
    <name evidence="2" type="ORF">C882_2712</name>
</gene>
<protein>
    <submittedName>
        <fullName evidence="2">Putative diguanylate cyclase</fullName>
    </submittedName>
</protein>
<dbReference type="STRING" id="1238182.C882_2712"/>
<dbReference type="OrthoDB" id="9767435at2"/>
<proteinExistence type="predicted"/>
<dbReference type="Gene3D" id="3.30.450.20">
    <property type="entry name" value="PAS domain"/>
    <property type="match status" value="2"/>
</dbReference>
<keyword evidence="1" id="KW-1133">Transmembrane helix</keyword>
<organism evidence="2 3">
    <name type="scientific">Caenispirillum salinarum AK4</name>
    <dbReference type="NCBI Taxonomy" id="1238182"/>
    <lineage>
        <taxon>Bacteria</taxon>
        <taxon>Pseudomonadati</taxon>
        <taxon>Pseudomonadota</taxon>
        <taxon>Alphaproteobacteria</taxon>
        <taxon>Rhodospirillales</taxon>
        <taxon>Novispirillaceae</taxon>
        <taxon>Caenispirillum</taxon>
    </lineage>
</organism>
<dbReference type="Proteomes" id="UP000009881">
    <property type="component" value="Unassembled WGS sequence"/>
</dbReference>
<dbReference type="CDD" id="cd12914">
    <property type="entry name" value="PDC1_DGC_like"/>
    <property type="match status" value="1"/>
</dbReference>
<reference evidence="2 3" key="1">
    <citation type="journal article" date="2013" name="Genome Announc.">
        <title>Draft Genome Sequence of an Alphaproteobacterium, Caenispirillum salinarum AK4(T), Isolated from a Solar Saltern.</title>
        <authorList>
            <person name="Khatri I."/>
            <person name="Singh A."/>
            <person name="Korpole S."/>
            <person name="Pinnaka A.K."/>
            <person name="Subramanian S."/>
        </authorList>
    </citation>
    <scope>NUCLEOTIDE SEQUENCE [LARGE SCALE GENOMIC DNA]</scope>
    <source>
        <strain evidence="2 3">AK4</strain>
    </source>
</reference>
<evidence type="ECO:0000256" key="1">
    <source>
        <dbReference type="SAM" id="Phobius"/>
    </source>
</evidence>
<dbReference type="RefSeq" id="WP_009539121.1">
    <property type="nucleotide sequence ID" value="NZ_ANHY01000003.1"/>
</dbReference>